<reference evidence="2 3" key="1">
    <citation type="submission" date="2024-09" db="EMBL/GenBank/DDBJ databases">
        <authorList>
            <person name="Sun Q."/>
            <person name="Mori K."/>
        </authorList>
    </citation>
    <scope>NUCLEOTIDE SEQUENCE [LARGE SCALE GENOMIC DNA]</scope>
    <source>
        <strain evidence="2 3">CCM 7468</strain>
    </source>
</reference>
<dbReference type="EMBL" id="JBHLVZ010000084">
    <property type="protein sequence ID" value="MFC0388488.1"/>
    <property type="molecule type" value="Genomic_DNA"/>
</dbReference>
<proteinExistence type="predicted"/>
<feature type="transmembrane region" description="Helical" evidence="1">
    <location>
        <begin position="45"/>
        <end position="66"/>
    </location>
</feature>
<gene>
    <name evidence="2" type="ORF">ACFFIC_23525</name>
</gene>
<keyword evidence="1" id="KW-1133">Transmembrane helix</keyword>
<comment type="caution">
    <text evidence="2">The sequence shown here is derived from an EMBL/GenBank/DDBJ whole genome shotgun (WGS) entry which is preliminary data.</text>
</comment>
<protein>
    <submittedName>
        <fullName evidence="2">Uncharacterized protein</fullName>
    </submittedName>
</protein>
<keyword evidence="1" id="KW-0472">Membrane</keyword>
<dbReference type="RefSeq" id="WP_377054952.1">
    <property type="nucleotide sequence ID" value="NZ_JBHLVZ010000084.1"/>
</dbReference>
<dbReference type="PROSITE" id="PS51257">
    <property type="entry name" value="PROKAR_LIPOPROTEIN"/>
    <property type="match status" value="1"/>
</dbReference>
<name>A0ABV6IXZ4_9PROT</name>
<dbReference type="Proteomes" id="UP001589789">
    <property type="component" value="Unassembled WGS sequence"/>
</dbReference>
<accession>A0ABV6IXZ4</accession>
<evidence type="ECO:0000313" key="3">
    <source>
        <dbReference type="Proteomes" id="UP001589789"/>
    </source>
</evidence>
<organism evidence="2 3">
    <name type="scientific">Muricoccus vinaceus</name>
    <dbReference type="NCBI Taxonomy" id="424704"/>
    <lineage>
        <taxon>Bacteria</taxon>
        <taxon>Pseudomonadati</taxon>
        <taxon>Pseudomonadota</taxon>
        <taxon>Alphaproteobacteria</taxon>
        <taxon>Acetobacterales</taxon>
        <taxon>Roseomonadaceae</taxon>
        <taxon>Muricoccus</taxon>
    </lineage>
</organism>
<evidence type="ECO:0000313" key="2">
    <source>
        <dbReference type="EMBL" id="MFC0388488.1"/>
    </source>
</evidence>
<keyword evidence="1" id="KW-0812">Transmembrane</keyword>
<keyword evidence="3" id="KW-1185">Reference proteome</keyword>
<evidence type="ECO:0000256" key="1">
    <source>
        <dbReference type="SAM" id="Phobius"/>
    </source>
</evidence>
<sequence length="234" mass="22621">MVEDARLLVAAAGLAGCRAGAAAARGLRAAVLVVPLALEAAPDGALALAVAGRALAFAFGLVLLVAGAARRAAAAAGLLAGLVARVPRAATLPAAAVRGAALRRLVAGAAFLPAAEEAGLRSAFAGRAPRAGVCTATLRAVVVLGAAALPARDGAAVPALPLVGVVAPRALRAAVEEAAFPPAAAGLLRAVDADGRRPGRAASGRVLLGGALLPGRLAMITSETSGQLASNRFA</sequence>